<evidence type="ECO:0000313" key="3">
    <source>
        <dbReference type="Proteomes" id="UP001174839"/>
    </source>
</evidence>
<keyword evidence="3" id="KW-1185">Reference proteome</keyword>
<sequence>MLRQNLLILILISSLFACTAVQAQKQGVHWLTFAQLEDSLAVKPKKVFIDFYADWCAYCKKMDEAAFRDREVVTSLNNYYYAVRMNAESRDTIIFGGVHYVNREYGKKRNPVHEIPKLLASREGIPFTLPALVVLDASFRVQNRYFEYLSPEEMRKILH</sequence>
<name>A0ABT7WAX7_9FLAO</name>
<keyword evidence="1" id="KW-0732">Signal</keyword>
<gene>
    <name evidence="2" type="ORF">QU605_01215</name>
</gene>
<dbReference type="SUPFAM" id="SSF52833">
    <property type="entry name" value="Thioredoxin-like"/>
    <property type="match status" value="1"/>
</dbReference>
<dbReference type="InterPro" id="IPR036249">
    <property type="entry name" value="Thioredoxin-like_sf"/>
</dbReference>
<evidence type="ECO:0000313" key="2">
    <source>
        <dbReference type="EMBL" id="MDM9630071.1"/>
    </source>
</evidence>
<accession>A0ABT7WAX7</accession>
<dbReference type="Proteomes" id="UP001174839">
    <property type="component" value="Unassembled WGS sequence"/>
</dbReference>
<dbReference type="Gene3D" id="3.40.30.10">
    <property type="entry name" value="Glutaredoxin"/>
    <property type="match status" value="1"/>
</dbReference>
<comment type="caution">
    <text evidence="2">The sequence shown here is derived from an EMBL/GenBank/DDBJ whole genome shotgun (WGS) entry which is preliminary data.</text>
</comment>
<evidence type="ECO:0000256" key="1">
    <source>
        <dbReference type="SAM" id="SignalP"/>
    </source>
</evidence>
<organism evidence="2 3">
    <name type="scientific">Robiginitalea aurantiaca</name>
    <dbReference type="NCBI Taxonomy" id="3056915"/>
    <lineage>
        <taxon>Bacteria</taxon>
        <taxon>Pseudomonadati</taxon>
        <taxon>Bacteroidota</taxon>
        <taxon>Flavobacteriia</taxon>
        <taxon>Flavobacteriales</taxon>
        <taxon>Flavobacteriaceae</taxon>
        <taxon>Robiginitalea</taxon>
    </lineage>
</organism>
<dbReference type="PROSITE" id="PS51257">
    <property type="entry name" value="PROKAR_LIPOPROTEIN"/>
    <property type="match status" value="1"/>
</dbReference>
<proteinExistence type="predicted"/>
<protein>
    <submittedName>
        <fullName evidence="2">Thioredoxin family protein</fullName>
    </submittedName>
</protein>
<reference evidence="2" key="1">
    <citation type="submission" date="2023-06" db="EMBL/GenBank/DDBJ databases">
        <title>Robiginitalea aurantiacus sp. nov. and Algoriphagus sediminis sp. nov., isolated from coastal sediment.</title>
        <authorList>
            <person name="Zhou Z.Y."/>
            <person name="An J."/>
            <person name="Jia Y.W."/>
            <person name="Du Z.J."/>
        </authorList>
    </citation>
    <scope>NUCLEOTIDE SEQUENCE</scope>
    <source>
        <strain evidence="2">M39</strain>
    </source>
</reference>
<dbReference type="Pfam" id="PF13899">
    <property type="entry name" value="Thioredoxin_7"/>
    <property type="match status" value="1"/>
</dbReference>
<feature type="signal peptide" evidence="1">
    <location>
        <begin position="1"/>
        <end position="23"/>
    </location>
</feature>
<feature type="chain" id="PRO_5045329611" evidence="1">
    <location>
        <begin position="24"/>
        <end position="159"/>
    </location>
</feature>
<dbReference type="RefSeq" id="WP_289723434.1">
    <property type="nucleotide sequence ID" value="NZ_JAUDUY010000001.1"/>
</dbReference>
<dbReference type="EMBL" id="JAUDUY010000001">
    <property type="protein sequence ID" value="MDM9630071.1"/>
    <property type="molecule type" value="Genomic_DNA"/>
</dbReference>